<keyword evidence="5" id="KW-1185">Reference proteome</keyword>
<protein>
    <submittedName>
        <fullName evidence="4">SDR family oxidoreductase</fullName>
    </submittedName>
</protein>
<dbReference type="Proteomes" id="UP000292347">
    <property type="component" value="Unassembled WGS sequence"/>
</dbReference>
<evidence type="ECO:0000313" key="4">
    <source>
        <dbReference type="EMBL" id="RXZ31644.1"/>
    </source>
</evidence>
<comment type="caution">
    <text evidence="4">The sequence shown here is derived from an EMBL/GenBank/DDBJ whole genome shotgun (WGS) entry which is preliminary data.</text>
</comment>
<dbReference type="EMBL" id="SDPT01000002">
    <property type="protein sequence ID" value="RXZ31644.1"/>
    <property type="molecule type" value="Genomic_DNA"/>
</dbReference>
<dbReference type="NCBIfam" id="NF004778">
    <property type="entry name" value="PRK06124.1"/>
    <property type="match status" value="1"/>
</dbReference>
<dbReference type="PRINTS" id="PR00080">
    <property type="entry name" value="SDRFAMILY"/>
</dbReference>
<evidence type="ECO:0000259" key="3">
    <source>
        <dbReference type="SMART" id="SM00822"/>
    </source>
</evidence>
<evidence type="ECO:0000256" key="2">
    <source>
        <dbReference type="ARBA" id="ARBA00023002"/>
    </source>
</evidence>
<dbReference type="RefSeq" id="WP_129341879.1">
    <property type="nucleotide sequence ID" value="NZ_JACIDD010000002.1"/>
</dbReference>
<organism evidence="4 5">
    <name type="scientific">Sphingomonas desiccabilis</name>
    <dbReference type="NCBI Taxonomy" id="429134"/>
    <lineage>
        <taxon>Bacteria</taxon>
        <taxon>Pseudomonadati</taxon>
        <taxon>Pseudomonadota</taxon>
        <taxon>Alphaproteobacteria</taxon>
        <taxon>Sphingomonadales</taxon>
        <taxon>Sphingomonadaceae</taxon>
        <taxon>Sphingomonas</taxon>
    </lineage>
</organism>
<dbReference type="PROSITE" id="PS00061">
    <property type="entry name" value="ADH_SHORT"/>
    <property type="match status" value="1"/>
</dbReference>
<proteinExistence type="inferred from homology"/>
<dbReference type="SUPFAM" id="SSF51735">
    <property type="entry name" value="NAD(P)-binding Rossmann-fold domains"/>
    <property type="match status" value="1"/>
</dbReference>
<dbReference type="OrthoDB" id="286404at2"/>
<dbReference type="PRINTS" id="PR00081">
    <property type="entry name" value="GDHRDH"/>
</dbReference>
<dbReference type="Gene3D" id="3.40.50.720">
    <property type="entry name" value="NAD(P)-binding Rossmann-like Domain"/>
    <property type="match status" value="1"/>
</dbReference>
<feature type="domain" description="Ketoreductase" evidence="3">
    <location>
        <begin position="10"/>
        <end position="183"/>
    </location>
</feature>
<dbReference type="InterPro" id="IPR002347">
    <property type="entry name" value="SDR_fam"/>
</dbReference>
<dbReference type="InterPro" id="IPR036291">
    <property type="entry name" value="NAD(P)-bd_dom_sf"/>
</dbReference>
<evidence type="ECO:0000313" key="5">
    <source>
        <dbReference type="Proteomes" id="UP000292347"/>
    </source>
</evidence>
<dbReference type="GO" id="GO:0016616">
    <property type="term" value="F:oxidoreductase activity, acting on the CH-OH group of donors, NAD or NADP as acceptor"/>
    <property type="evidence" value="ECO:0007669"/>
    <property type="project" value="TreeGrafter"/>
</dbReference>
<dbReference type="InterPro" id="IPR057326">
    <property type="entry name" value="KR_dom"/>
</dbReference>
<dbReference type="AlphaFoldDB" id="A0A4V1QP21"/>
<comment type="similarity">
    <text evidence="1">Belongs to the short-chain dehydrogenases/reductases (SDR) family.</text>
</comment>
<dbReference type="Pfam" id="PF13561">
    <property type="entry name" value="adh_short_C2"/>
    <property type="match status" value="1"/>
</dbReference>
<dbReference type="PANTHER" id="PTHR42760">
    <property type="entry name" value="SHORT-CHAIN DEHYDROGENASES/REDUCTASES FAMILY MEMBER"/>
    <property type="match status" value="1"/>
</dbReference>
<evidence type="ECO:0000256" key="1">
    <source>
        <dbReference type="ARBA" id="ARBA00006484"/>
    </source>
</evidence>
<dbReference type="FunFam" id="3.40.50.720:FF:000084">
    <property type="entry name" value="Short-chain dehydrogenase reductase"/>
    <property type="match status" value="1"/>
</dbReference>
<name>A0A4V1QP21_9SPHN</name>
<accession>A0A4V1QP21</accession>
<dbReference type="SMART" id="SM00822">
    <property type="entry name" value="PKS_KR"/>
    <property type="match status" value="1"/>
</dbReference>
<reference evidence="4 5" key="1">
    <citation type="submission" date="2019-01" db="EMBL/GenBank/DDBJ databases">
        <title>Sphingomonas mucosissima sp. nov. and Sphingomonas desiccabilis sp. nov., from biological soil crusts in the Colorado Plateau, USA.</title>
        <authorList>
            <person name="Zhu D."/>
        </authorList>
    </citation>
    <scope>NUCLEOTIDE SEQUENCE [LARGE SCALE GENOMIC DNA]</scope>
    <source>
        <strain evidence="4 5">CP1D</strain>
    </source>
</reference>
<dbReference type="PANTHER" id="PTHR42760:SF133">
    <property type="entry name" value="3-OXOACYL-[ACYL-CARRIER-PROTEIN] REDUCTASE"/>
    <property type="match status" value="1"/>
</dbReference>
<dbReference type="InterPro" id="IPR020904">
    <property type="entry name" value="Sc_DH/Rdtase_CS"/>
</dbReference>
<keyword evidence="2" id="KW-0560">Oxidoreductase</keyword>
<sequence length="248" mass="25407">MERNDQGGRRTALVTGASGGLGQEIARGLAATGVHVVLQGRRLQALEALAASIAADGGSAEPLAVDLEDEAALAASLAALPPIDILINNAGHRDRRPLADLDRAAVRRMLEVNLVAPFDLTRRIAPGMAAEGRILNITSIAGPLARSGDAAYTASKGGLEALTRALAAELGPRGITVNAIAPGFFATEANAAMVADPGIAAHLATRTSLGRWGRPEEIVGPVLFLTSPQASYVTGQVLAVDGGYTAHF</sequence>
<gene>
    <name evidence="4" type="ORF">EO081_10455</name>
</gene>